<dbReference type="InterPro" id="IPR037066">
    <property type="entry name" value="Plug_dom_sf"/>
</dbReference>
<dbReference type="GO" id="GO:0038023">
    <property type="term" value="F:signaling receptor activity"/>
    <property type="evidence" value="ECO:0007669"/>
    <property type="project" value="InterPro"/>
</dbReference>
<keyword evidence="12 18" id="KW-0675">Receptor</keyword>
<organism evidence="18 19">
    <name type="scientific">Achromobacter spanius</name>
    <dbReference type="NCBI Taxonomy" id="217203"/>
    <lineage>
        <taxon>Bacteria</taxon>
        <taxon>Pseudomonadati</taxon>
        <taxon>Pseudomonadota</taxon>
        <taxon>Betaproteobacteria</taxon>
        <taxon>Burkholderiales</taxon>
        <taxon>Alcaligenaceae</taxon>
        <taxon>Achromobacter</taxon>
    </lineage>
</organism>
<dbReference type="InterPro" id="IPR011662">
    <property type="entry name" value="Secretin/TonB_short_N"/>
</dbReference>
<feature type="signal peptide" evidence="16">
    <location>
        <begin position="1"/>
        <end position="38"/>
    </location>
</feature>
<dbReference type="InterPro" id="IPR039426">
    <property type="entry name" value="TonB-dep_rcpt-like"/>
</dbReference>
<dbReference type="CDD" id="cd01347">
    <property type="entry name" value="ligand_gated_channel"/>
    <property type="match status" value="1"/>
</dbReference>
<gene>
    <name evidence="18" type="ORF">CLM73_26720</name>
</gene>
<comment type="similarity">
    <text evidence="2 14 15">Belongs to the TonB-dependent receptor family.</text>
</comment>
<dbReference type="Gene3D" id="3.55.50.30">
    <property type="match status" value="1"/>
</dbReference>
<sequence length="801" mass="86510">MARMTGDGSRGARPLKGTGARACAGAMLLALAALVASAAASPDAAATQASAGLRFDVPAGPLVIVLQRIASEAGVLVYFDPALTRDLASEGLAGRYTVEHAFAQVLARHGLEARQDMPGSYQVVPAWTPVANMLPLTRVEGATVGGDGFVPRFSLAATKTATPLIRVAQSVSVVSQEEMRARGARTVPQALQYTPGVQVNNFGSNEVRNDWLVLRGFDAKLTGDYRDGLSQMPYDQIRARVPAYALERIEVVRGPSASLYGQVAPGGIVNRVTKRPTGVTLREAAVQAGSFDTRQAFLDLGGAIDAQASASYRLTATARDAGTQDKYDDGHRYRDDLAYVAPALRWADADTAITILAHYQHDRTDGESRAFYPTRTLVGDPAYDRNDRDFASVGYQFEHRLNSAWSLRQNARYQAGDMTLRNLYPLALAADGRTLSRVQLAAQERATGVAVDTQLEGVIEAAGMRHTVLAGLDFRRLSGTQDYRQAMAPPLDILHPIYNQPIARLGSDQRVLDVRQVSTQWGLYLQDQVQAGDWTLTLGLRHDRVADETVDRLAADSASTRDSAVTWRAGLSYEFAAGIAPYVSYATAFTPQPGTDFDGASFSPATSDQIEAGIKYQPANTQALYTVAAFELNQRNALTSDPDPAHAGFSVQSGRLRSRGVELEAKFSGAGGWDLVAAYTYNAVTHQSSNDGGQGKTPIVTPRHMAALWIGHRFSHGALSGWETGLGARYIGTTYVDVANTMKNRAATVFDASLAYDAGDWRFSVDAMNLFNQEAVVCRNDRLNCRYGVERTVLAAVAYRY</sequence>
<evidence type="ECO:0000256" key="5">
    <source>
        <dbReference type="ARBA" id="ARBA00022496"/>
    </source>
</evidence>
<evidence type="ECO:0000256" key="2">
    <source>
        <dbReference type="ARBA" id="ARBA00009810"/>
    </source>
</evidence>
<evidence type="ECO:0000256" key="13">
    <source>
        <dbReference type="ARBA" id="ARBA00023237"/>
    </source>
</evidence>
<keyword evidence="19" id="KW-1185">Reference proteome</keyword>
<dbReference type="InterPro" id="IPR000531">
    <property type="entry name" value="Beta-barrel_TonB"/>
</dbReference>
<dbReference type="FunFam" id="2.170.130.10:FF:000001">
    <property type="entry name" value="Catecholate siderophore TonB-dependent receptor"/>
    <property type="match status" value="1"/>
</dbReference>
<evidence type="ECO:0000256" key="16">
    <source>
        <dbReference type="SAM" id="SignalP"/>
    </source>
</evidence>
<keyword evidence="9" id="KW-0406">Ion transport</keyword>
<dbReference type="SMART" id="SM00965">
    <property type="entry name" value="STN"/>
    <property type="match status" value="1"/>
</dbReference>
<feature type="chain" id="PRO_5015415902" evidence="16">
    <location>
        <begin position="39"/>
        <end position="801"/>
    </location>
</feature>
<evidence type="ECO:0000256" key="7">
    <source>
        <dbReference type="ARBA" id="ARBA00022729"/>
    </source>
</evidence>
<dbReference type="Pfam" id="PF00593">
    <property type="entry name" value="TonB_dep_Rec_b-barrel"/>
    <property type="match status" value="1"/>
</dbReference>
<dbReference type="NCBIfam" id="TIGR01783">
    <property type="entry name" value="TonB-siderophor"/>
    <property type="match status" value="1"/>
</dbReference>
<evidence type="ECO:0000256" key="11">
    <source>
        <dbReference type="ARBA" id="ARBA00023136"/>
    </source>
</evidence>
<dbReference type="GO" id="GO:0009279">
    <property type="term" value="C:cell outer membrane"/>
    <property type="evidence" value="ECO:0007669"/>
    <property type="project" value="UniProtKB-SubCell"/>
</dbReference>
<keyword evidence="4 14" id="KW-1134">Transmembrane beta strand</keyword>
<dbReference type="RefSeq" id="WP_105241020.1">
    <property type="nucleotide sequence ID" value="NZ_CP023270.1"/>
</dbReference>
<evidence type="ECO:0000256" key="3">
    <source>
        <dbReference type="ARBA" id="ARBA00022448"/>
    </source>
</evidence>
<dbReference type="Gene3D" id="2.40.170.20">
    <property type="entry name" value="TonB-dependent receptor, beta-barrel domain"/>
    <property type="match status" value="1"/>
</dbReference>
<protein>
    <submittedName>
        <fullName evidence="18">TonB-dependent siderophore receptor</fullName>
    </submittedName>
</protein>
<evidence type="ECO:0000256" key="15">
    <source>
        <dbReference type="RuleBase" id="RU003357"/>
    </source>
</evidence>
<dbReference type="Proteomes" id="UP000239477">
    <property type="component" value="Chromosome"/>
</dbReference>
<evidence type="ECO:0000313" key="18">
    <source>
        <dbReference type="EMBL" id="AVJ30409.1"/>
    </source>
</evidence>
<dbReference type="PANTHER" id="PTHR32552">
    <property type="entry name" value="FERRICHROME IRON RECEPTOR-RELATED"/>
    <property type="match status" value="1"/>
</dbReference>
<evidence type="ECO:0000256" key="9">
    <source>
        <dbReference type="ARBA" id="ARBA00023065"/>
    </source>
</evidence>
<comment type="subcellular location">
    <subcellularLocation>
        <location evidence="1 14">Cell outer membrane</location>
        <topology evidence="1 14">Multi-pass membrane protein</topology>
    </subcellularLocation>
</comment>
<dbReference type="InterPro" id="IPR036942">
    <property type="entry name" value="Beta-barrel_TonB_sf"/>
</dbReference>
<dbReference type="InterPro" id="IPR010105">
    <property type="entry name" value="TonB_sidphr_rcpt"/>
</dbReference>
<dbReference type="Gene3D" id="2.170.130.10">
    <property type="entry name" value="TonB-dependent receptor, plug domain"/>
    <property type="match status" value="1"/>
</dbReference>
<reference evidence="18 19" key="1">
    <citation type="submission" date="2017-09" db="EMBL/GenBank/DDBJ databases">
        <title>Genomic, metabolic, and phenotypic characteristics of bacterial isolates from the natural microbiome of the model nematode Caenorhabditis elegans.</title>
        <authorList>
            <person name="Zimmermann J."/>
            <person name="Obeng N."/>
            <person name="Yang W."/>
            <person name="Obeng O."/>
            <person name="Kissoyan K."/>
            <person name="Pees B."/>
            <person name="Dirksen P."/>
            <person name="Hoppner M."/>
            <person name="Franke A."/>
            <person name="Rosenstiel P."/>
            <person name="Leippe M."/>
            <person name="Dierking K."/>
            <person name="Kaleta C."/>
            <person name="Schulenburg H."/>
        </authorList>
    </citation>
    <scope>NUCLEOTIDE SEQUENCE [LARGE SCALE GENOMIC DNA]</scope>
    <source>
        <strain evidence="18 19">MYb73</strain>
    </source>
</reference>
<evidence type="ECO:0000313" key="19">
    <source>
        <dbReference type="Proteomes" id="UP000239477"/>
    </source>
</evidence>
<feature type="domain" description="Secretin/TonB short N-terminal" evidence="17">
    <location>
        <begin position="75"/>
        <end position="126"/>
    </location>
</feature>
<dbReference type="PANTHER" id="PTHR32552:SF68">
    <property type="entry name" value="FERRICHROME OUTER MEMBRANE TRANSPORTER_PHAGE RECEPTOR"/>
    <property type="match status" value="1"/>
</dbReference>
<accession>A0A2S0IEE8</accession>
<keyword evidence="10 15" id="KW-0798">TonB box</keyword>
<keyword evidence="7 16" id="KW-0732">Signal</keyword>
<evidence type="ECO:0000256" key="4">
    <source>
        <dbReference type="ARBA" id="ARBA00022452"/>
    </source>
</evidence>
<dbReference type="EMBL" id="CP023270">
    <property type="protein sequence ID" value="AVJ30409.1"/>
    <property type="molecule type" value="Genomic_DNA"/>
</dbReference>
<evidence type="ECO:0000256" key="10">
    <source>
        <dbReference type="ARBA" id="ARBA00023077"/>
    </source>
</evidence>
<evidence type="ECO:0000256" key="8">
    <source>
        <dbReference type="ARBA" id="ARBA00023004"/>
    </source>
</evidence>
<dbReference type="PROSITE" id="PS52016">
    <property type="entry name" value="TONB_DEPENDENT_REC_3"/>
    <property type="match status" value="1"/>
</dbReference>
<dbReference type="GO" id="GO:0015891">
    <property type="term" value="P:siderophore transport"/>
    <property type="evidence" value="ECO:0007669"/>
    <property type="project" value="InterPro"/>
</dbReference>
<dbReference type="AlphaFoldDB" id="A0A2S0IEE8"/>
<keyword evidence="11 14" id="KW-0472">Membrane</keyword>
<dbReference type="SUPFAM" id="SSF56935">
    <property type="entry name" value="Porins"/>
    <property type="match status" value="1"/>
</dbReference>
<keyword evidence="13 14" id="KW-0998">Cell outer membrane</keyword>
<keyword evidence="5" id="KW-0410">Iron transport</keyword>
<dbReference type="OrthoDB" id="127311at2"/>
<evidence type="ECO:0000256" key="12">
    <source>
        <dbReference type="ARBA" id="ARBA00023170"/>
    </source>
</evidence>
<dbReference type="InterPro" id="IPR012910">
    <property type="entry name" value="Plug_dom"/>
</dbReference>
<evidence type="ECO:0000259" key="17">
    <source>
        <dbReference type="SMART" id="SM00965"/>
    </source>
</evidence>
<keyword evidence="6 14" id="KW-0812">Transmembrane</keyword>
<keyword evidence="3 14" id="KW-0813">Transport</keyword>
<name>A0A2S0IEE8_9BURK</name>
<dbReference type="Pfam" id="PF07715">
    <property type="entry name" value="Plug"/>
    <property type="match status" value="1"/>
</dbReference>
<proteinExistence type="inferred from homology"/>
<evidence type="ECO:0000256" key="1">
    <source>
        <dbReference type="ARBA" id="ARBA00004571"/>
    </source>
</evidence>
<dbReference type="GO" id="GO:0015344">
    <property type="term" value="F:siderophore uptake transmembrane transporter activity"/>
    <property type="evidence" value="ECO:0007669"/>
    <property type="project" value="TreeGrafter"/>
</dbReference>
<keyword evidence="8" id="KW-0408">Iron</keyword>
<evidence type="ECO:0000256" key="6">
    <source>
        <dbReference type="ARBA" id="ARBA00022692"/>
    </source>
</evidence>
<evidence type="ECO:0000256" key="14">
    <source>
        <dbReference type="PROSITE-ProRule" id="PRU01360"/>
    </source>
</evidence>